<dbReference type="SUPFAM" id="SSF53271">
    <property type="entry name" value="PRTase-like"/>
    <property type="match status" value="1"/>
</dbReference>
<dbReference type="Gene3D" id="3.40.50.2020">
    <property type="match status" value="1"/>
</dbReference>
<dbReference type="RefSeq" id="WP_067405771.1">
    <property type="nucleotide sequence ID" value="NZ_LZEY01000059.1"/>
</dbReference>
<organism evidence="2 3">
    <name type="scientific">Morganella psychrotolerans</name>
    <dbReference type="NCBI Taxonomy" id="368603"/>
    <lineage>
        <taxon>Bacteria</taxon>
        <taxon>Pseudomonadati</taxon>
        <taxon>Pseudomonadota</taxon>
        <taxon>Gammaproteobacteria</taxon>
        <taxon>Enterobacterales</taxon>
        <taxon>Morganellaceae</taxon>
        <taxon>Morganella</taxon>
    </lineage>
</organism>
<dbReference type="Proteomes" id="UP000092377">
    <property type="component" value="Unassembled WGS sequence"/>
</dbReference>
<dbReference type="AlphaFoldDB" id="A0A1B8H256"/>
<dbReference type="CDD" id="cd06223">
    <property type="entry name" value="PRTases_typeI"/>
    <property type="match status" value="1"/>
</dbReference>
<name>A0A1B8H256_9GAMM</name>
<dbReference type="InterPro" id="IPR029057">
    <property type="entry name" value="PRTase-like"/>
</dbReference>
<sequence>MVIIENYCLLCKQPLAIAAHGICGFCERALPVMPRVCLRCGRQLITPEPECGRCLHSPPPWQRLLAVTGYQPPLTTLIHRLKYAGQPFVARALARLLLCRFLQGYRDGHYLKPDLLLSSPLHRHKQWLRGFNQSDLITRPLAKWLRRPYDSSGVIRTRATLSQRTLSRAHRLTNLKSAFALTREIRGLNIAVTDDVITTGATMTALSELLIRAGAATVQVWCLCRTL</sequence>
<proteinExistence type="inferred from homology"/>
<accession>A0A1B8H256</accession>
<comment type="similarity">
    <text evidence="1">Belongs to the ComF/GntX family.</text>
</comment>
<dbReference type="InterPro" id="IPR051910">
    <property type="entry name" value="ComF/GntX_DNA_util-trans"/>
</dbReference>
<dbReference type="PANTHER" id="PTHR47505">
    <property type="entry name" value="DNA UTILIZATION PROTEIN YHGH"/>
    <property type="match status" value="1"/>
</dbReference>
<evidence type="ECO:0000313" key="2">
    <source>
        <dbReference type="EMBL" id="OBU03146.1"/>
    </source>
</evidence>
<evidence type="ECO:0000313" key="3">
    <source>
        <dbReference type="Proteomes" id="UP000092377"/>
    </source>
</evidence>
<dbReference type="OrthoDB" id="9793412at2"/>
<reference evidence="3" key="1">
    <citation type="submission" date="2016-06" db="EMBL/GenBank/DDBJ databases">
        <authorList>
            <person name="Butler K."/>
        </authorList>
    </citation>
    <scope>NUCLEOTIDE SEQUENCE [LARGE SCALE GENOMIC DNA]</scope>
    <source>
        <strain evidence="3">GCSL-Mp20</strain>
    </source>
</reference>
<protein>
    <submittedName>
        <fullName evidence="2">DNA utilization protein GntX</fullName>
    </submittedName>
</protein>
<gene>
    <name evidence="2" type="ORF">AYY18_10800</name>
</gene>
<evidence type="ECO:0000256" key="1">
    <source>
        <dbReference type="ARBA" id="ARBA00008007"/>
    </source>
</evidence>
<comment type="caution">
    <text evidence="2">The sequence shown here is derived from an EMBL/GenBank/DDBJ whole genome shotgun (WGS) entry which is preliminary data.</text>
</comment>
<dbReference type="EMBL" id="LZEY01000059">
    <property type="protein sequence ID" value="OBU03146.1"/>
    <property type="molecule type" value="Genomic_DNA"/>
</dbReference>
<keyword evidence="3" id="KW-1185">Reference proteome</keyword>
<dbReference type="PANTHER" id="PTHR47505:SF1">
    <property type="entry name" value="DNA UTILIZATION PROTEIN YHGH"/>
    <property type="match status" value="1"/>
</dbReference>
<dbReference type="InterPro" id="IPR000836">
    <property type="entry name" value="PRTase_dom"/>
</dbReference>